<dbReference type="InterPro" id="IPR036890">
    <property type="entry name" value="HATPase_C_sf"/>
</dbReference>
<sequence length="372" mass="40481">MHADDVVNLLVVDDIQYNLDAMEALLSQPGIRILQARSGEEALELLLTHEVALALLDVNMPGMNGFALAELMRGNSRTRHIPLIFVTAALHEPGRTFAGYQSGAVDFLNKPFPPEILLSKVRIFIEMYRQKKLLGQKIAELQDALHINELFVAVLGHDLRTPLAAAIHGAELVEVLSTDEKITAAAQRIKACGMRMESMVNRLLDTALIRSGRLEIMSAPGNYRDVAAAVIEEFKGSHHGTAIGLSDQGDMAGEFDPDRMAQVLSNLIGNAIKHGIAHAPVTVRIDGMRHDRICLEVCNAGEISPDRVEDVFQPFQSGRQNRTASAGLGLGLYIVKSFVEAHGGEITVRSSPEDGTTFCVDIPRRVAGSLAR</sequence>
<dbReference type="CDD" id="cd00075">
    <property type="entry name" value="HATPase"/>
    <property type="match status" value="1"/>
</dbReference>
<dbReference type="InterPro" id="IPR001789">
    <property type="entry name" value="Sig_transdc_resp-reg_receiver"/>
</dbReference>
<name>A0A6B3SPC1_9BURK</name>
<feature type="domain" description="Response regulatory" evidence="6">
    <location>
        <begin position="8"/>
        <end position="125"/>
    </location>
</feature>
<evidence type="ECO:0000256" key="2">
    <source>
        <dbReference type="ARBA" id="ARBA00012438"/>
    </source>
</evidence>
<dbReference type="Pfam" id="PF00072">
    <property type="entry name" value="Response_reg"/>
    <property type="match status" value="1"/>
</dbReference>
<dbReference type="InterPro" id="IPR005467">
    <property type="entry name" value="His_kinase_dom"/>
</dbReference>
<keyword evidence="3 4" id="KW-0597">Phosphoprotein</keyword>
<dbReference type="PRINTS" id="PR00344">
    <property type="entry name" value="BCTRLSENSOR"/>
</dbReference>
<dbReference type="EC" id="2.7.13.3" evidence="2"/>
<dbReference type="SUPFAM" id="SSF52172">
    <property type="entry name" value="CheY-like"/>
    <property type="match status" value="1"/>
</dbReference>
<dbReference type="PROSITE" id="PS50109">
    <property type="entry name" value="HIS_KIN"/>
    <property type="match status" value="1"/>
</dbReference>
<dbReference type="InterPro" id="IPR003661">
    <property type="entry name" value="HisK_dim/P_dom"/>
</dbReference>
<comment type="caution">
    <text evidence="7">The sequence shown here is derived from an EMBL/GenBank/DDBJ whole genome shotgun (WGS) entry which is preliminary data.</text>
</comment>
<dbReference type="Pfam" id="PF02518">
    <property type="entry name" value="HATPase_c"/>
    <property type="match status" value="1"/>
</dbReference>
<dbReference type="SUPFAM" id="SSF55874">
    <property type="entry name" value="ATPase domain of HSP90 chaperone/DNA topoisomerase II/histidine kinase"/>
    <property type="match status" value="1"/>
</dbReference>
<dbReference type="PANTHER" id="PTHR43547:SF2">
    <property type="entry name" value="HYBRID SIGNAL TRANSDUCTION HISTIDINE KINASE C"/>
    <property type="match status" value="1"/>
</dbReference>
<dbReference type="SMART" id="SM00448">
    <property type="entry name" value="REC"/>
    <property type="match status" value="1"/>
</dbReference>
<dbReference type="PANTHER" id="PTHR43547">
    <property type="entry name" value="TWO-COMPONENT HISTIDINE KINASE"/>
    <property type="match status" value="1"/>
</dbReference>
<dbReference type="Proteomes" id="UP000482155">
    <property type="component" value="Unassembled WGS sequence"/>
</dbReference>
<dbReference type="Gene3D" id="3.30.565.10">
    <property type="entry name" value="Histidine kinase-like ATPase, C-terminal domain"/>
    <property type="match status" value="1"/>
</dbReference>
<evidence type="ECO:0000259" key="6">
    <source>
        <dbReference type="PROSITE" id="PS50110"/>
    </source>
</evidence>
<dbReference type="InterPro" id="IPR004358">
    <property type="entry name" value="Sig_transdc_His_kin-like_C"/>
</dbReference>
<evidence type="ECO:0000256" key="1">
    <source>
        <dbReference type="ARBA" id="ARBA00000085"/>
    </source>
</evidence>
<dbReference type="InterPro" id="IPR036097">
    <property type="entry name" value="HisK_dim/P_sf"/>
</dbReference>
<comment type="catalytic activity">
    <reaction evidence="1">
        <text>ATP + protein L-histidine = ADP + protein N-phospho-L-histidine.</text>
        <dbReference type="EC" id="2.7.13.3"/>
    </reaction>
</comment>
<dbReference type="SUPFAM" id="SSF47384">
    <property type="entry name" value="Homodimeric domain of signal transducing histidine kinase"/>
    <property type="match status" value="1"/>
</dbReference>
<evidence type="ECO:0000256" key="4">
    <source>
        <dbReference type="PROSITE-ProRule" id="PRU00169"/>
    </source>
</evidence>
<accession>A0A6B3SPC1</accession>
<feature type="modified residue" description="4-aspartylphosphate" evidence="4">
    <location>
        <position position="57"/>
    </location>
</feature>
<protein>
    <recommendedName>
        <fullName evidence="2">histidine kinase</fullName>
        <ecNumber evidence="2">2.7.13.3</ecNumber>
    </recommendedName>
</protein>
<dbReference type="InterPro" id="IPR011006">
    <property type="entry name" value="CheY-like_superfamily"/>
</dbReference>
<dbReference type="Gene3D" id="1.10.287.130">
    <property type="match status" value="1"/>
</dbReference>
<dbReference type="GO" id="GO:0000155">
    <property type="term" value="F:phosphorelay sensor kinase activity"/>
    <property type="evidence" value="ECO:0007669"/>
    <property type="project" value="InterPro"/>
</dbReference>
<proteinExistence type="predicted"/>
<keyword evidence="8" id="KW-1185">Reference proteome</keyword>
<organism evidence="7 8">
    <name type="scientific">Noviherbaspirillum galbum</name>
    <dbReference type="NCBI Taxonomy" id="2709383"/>
    <lineage>
        <taxon>Bacteria</taxon>
        <taxon>Pseudomonadati</taxon>
        <taxon>Pseudomonadota</taxon>
        <taxon>Betaproteobacteria</taxon>
        <taxon>Burkholderiales</taxon>
        <taxon>Oxalobacteraceae</taxon>
        <taxon>Noviherbaspirillum</taxon>
    </lineage>
</organism>
<reference evidence="7 8" key="1">
    <citation type="submission" date="2020-02" db="EMBL/GenBank/DDBJ databases">
        <authorList>
            <person name="Kim M.K."/>
        </authorList>
    </citation>
    <scope>NUCLEOTIDE SEQUENCE [LARGE SCALE GENOMIC DNA]</scope>
    <source>
        <strain evidence="7 8">17J57-3</strain>
    </source>
</reference>
<dbReference type="RefSeq" id="WP_163965125.1">
    <property type="nucleotide sequence ID" value="NZ_JAAIVB010000052.1"/>
</dbReference>
<evidence type="ECO:0000313" key="7">
    <source>
        <dbReference type="EMBL" id="NEX62597.1"/>
    </source>
</evidence>
<dbReference type="CDD" id="cd00082">
    <property type="entry name" value="HisKA"/>
    <property type="match status" value="1"/>
</dbReference>
<feature type="domain" description="Histidine kinase" evidence="5">
    <location>
        <begin position="154"/>
        <end position="366"/>
    </location>
</feature>
<dbReference type="SMART" id="SM00388">
    <property type="entry name" value="HisKA"/>
    <property type="match status" value="1"/>
</dbReference>
<dbReference type="PROSITE" id="PS50110">
    <property type="entry name" value="RESPONSE_REGULATORY"/>
    <property type="match status" value="1"/>
</dbReference>
<evidence type="ECO:0000313" key="8">
    <source>
        <dbReference type="Proteomes" id="UP000482155"/>
    </source>
</evidence>
<dbReference type="AlphaFoldDB" id="A0A6B3SPC1"/>
<evidence type="ECO:0000259" key="5">
    <source>
        <dbReference type="PROSITE" id="PS50109"/>
    </source>
</evidence>
<dbReference type="Pfam" id="PF00512">
    <property type="entry name" value="HisKA"/>
    <property type="match status" value="1"/>
</dbReference>
<dbReference type="InterPro" id="IPR003594">
    <property type="entry name" value="HATPase_dom"/>
</dbReference>
<evidence type="ECO:0000256" key="3">
    <source>
        <dbReference type="ARBA" id="ARBA00022553"/>
    </source>
</evidence>
<dbReference type="Gene3D" id="3.40.50.2300">
    <property type="match status" value="1"/>
</dbReference>
<gene>
    <name evidence="7" type="ORF">G3574_16030</name>
</gene>
<dbReference type="SMART" id="SM00387">
    <property type="entry name" value="HATPase_c"/>
    <property type="match status" value="1"/>
</dbReference>
<dbReference type="EMBL" id="JAAIVB010000052">
    <property type="protein sequence ID" value="NEX62597.1"/>
    <property type="molecule type" value="Genomic_DNA"/>
</dbReference>